<dbReference type="InterPro" id="IPR051598">
    <property type="entry name" value="TSUP/Inactive_protease-like"/>
</dbReference>
<comment type="similarity">
    <text evidence="5">Belongs to the 4-toluene sulfonate uptake permease (TSUP) (TC 2.A.102) family.</text>
</comment>
<dbReference type="GO" id="GO:0005886">
    <property type="term" value="C:plasma membrane"/>
    <property type="evidence" value="ECO:0007669"/>
    <property type="project" value="UniProtKB-SubCell"/>
</dbReference>
<dbReference type="GeneID" id="45697125"/>
<accession>A0AAQ0BU93</accession>
<feature type="transmembrane region" description="Helical" evidence="5">
    <location>
        <begin position="7"/>
        <end position="29"/>
    </location>
</feature>
<dbReference type="EMBL" id="CP065601">
    <property type="protein sequence ID" value="QPQ94344.1"/>
    <property type="molecule type" value="Genomic_DNA"/>
</dbReference>
<feature type="transmembrane region" description="Helical" evidence="5">
    <location>
        <begin position="76"/>
        <end position="96"/>
    </location>
</feature>
<feature type="transmembrane region" description="Helical" evidence="5">
    <location>
        <begin position="147"/>
        <end position="180"/>
    </location>
</feature>
<keyword evidence="3 5" id="KW-1133">Transmembrane helix</keyword>
<dbReference type="Pfam" id="PF01925">
    <property type="entry name" value="TauE"/>
    <property type="match status" value="1"/>
</dbReference>
<dbReference type="EMBL" id="CP099587">
    <property type="protein sequence ID" value="USS46755.1"/>
    <property type="molecule type" value="Genomic_DNA"/>
</dbReference>
<feature type="transmembrane region" description="Helical" evidence="5">
    <location>
        <begin position="208"/>
        <end position="231"/>
    </location>
</feature>
<reference evidence="6 8" key="1">
    <citation type="submission" date="2020-12" db="EMBL/GenBank/DDBJ databases">
        <title>FDA dAtabase for Regulatory Grade micrObial Sequences (FDA-ARGOS): Supporting development and validation of Infectious Disease Dx tests.</title>
        <authorList>
            <person name="Minogue T."/>
            <person name="Wolcott M."/>
            <person name="Wasieloski L."/>
            <person name="Aguilar W."/>
            <person name="Moore D."/>
            <person name="Jaissle J."/>
            <person name="Tallon L."/>
            <person name="Sadzewicz L."/>
            <person name="Zhao X."/>
            <person name="Boylan J."/>
            <person name="Ott S."/>
            <person name="Bowen H."/>
            <person name="Vavikolanu K."/>
            <person name="Mehta A."/>
            <person name="Aluvathingal J."/>
            <person name="Nadendla S."/>
            <person name="Yan Y."/>
            <person name="Sichtig H."/>
        </authorList>
    </citation>
    <scope>NUCLEOTIDE SEQUENCE [LARGE SCALE GENOMIC DNA]</scope>
    <source>
        <strain evidence="6 8">FDAARGOS_949</strain>
    </source>
</reference>
<protein>
    <recommendedName>
        <fullName evidence="5">Probable membrane transporter protein</fullName>
    </recommendedName>
</protein>
<dbReference type="InterPro" id="IPR002781">
    <property type="entry name" value="TM_pro_TauE-like"/>
</dbReference>
<keyword evidence="2 5" id="KW-0812">Transmembrane</keyword>
<dbReference type="PANTHER" id="PTHR43701">
    <property type="entry name" value="MEMBRANE TRANSPORTER PROTEIN MJ0441-RELATED"/>
    <property type="match status" value="1"/>
</dbReference>
<evidence type="ECO:0000313" key="8">
    <source>
        <dbReference type="Proteomes" id="UP000594892"/>
    </source>
</evidence>
<dbReference type="AlphaFoldDB" id="A0AAQ0BU93"/>
<gene>
    <name evidence="6" type="ORF">I6H06_19540</name>
    <name evidence="7" type="ORF">NFI99_17780</name>
</gene>
<dbReference type="Proteomes" id="UP000594892">
    <property type="component" value="Chromosome 2"/>
</dbReference>
<feature type="transmembrane region" description="Helical" evidence="5">
    <location>
        <begin position="108"/>
        <end position="126"/>
    </location>
</feature>
<evidence type="ECO:0000313" key="7">
    <source>
        <dbReference type="EMBL" id="USS46755.1"/>
    </source>
</evidence>
<name>A0AAQ0BU93_BURGL</name>
<evidence type="ECO:0000256" key="1">
    <source>
        <dbReference type="ARBA" id="ARBA00004141"/>
    </source>
</evidence>
<evidence type="ECO:0000313" key="9">
    <source>
        <dbReference type="Proteomes" id="UP001056386"/>
    </source>
</evidence>
<evidence type="ECO:0000313" key="6">
    <source>
        <dbReference type="EMBL" id="QPQ94344.1"/>
    </source>
</evidence>
<dbReference type="Proteomes" id="UP001056386">
    <property type="component" value="Chromosome 1"/>
</dbReference>
<evidence type="ECO:0000256" key="3">
    <source>
        <dbReference type="ARBA" id="ARBA00022989"/>
    </source>
</evidence>
<comment type="subcellular location">
    <subcellularLocation>
        <location evidence="5">Cell membrane</location>
        <topology evidence="5">Multi-pass membrane protein</topology>
    </subcellularLocation>
    <subcellularLocation>
        <location evidence="1">Membrane</location>
        <topology evidence="1">Multi-pass membrane protein</topology>
    </subcellularLocation>
</comment>
<evidence type="ECO:0000256" key="4">
    <source>
        <dbReference type="ARBA" id="ARBA00023136"/>
    </source>
</evidence>
<keyword evidence="5" id="KW-1003">Cell membrane</keyword>
<keyword evidence="4 5" id="KW-0472">Membrane</keyword>
<evidence type="ECO:0000256" key="2">
    <source>
        <dbReference type="ARBA" id="ARBA00022692"/>
    </source>
</evidence>
<proteinExistence type="inferred from homology"/>
<organism evidence="6 8">
    <name type="scientific">Burkholderia glumae</name>
    <name type="common">Pseudomonas glumae</name>
    <dbReference type="NCBI Taxonomy" id="337"/>
    <lineage>
        <taxon>Bacteria</taxon>
        <taxon>Pseudomonadati</taxon>
        <taxon>Pseudomonadota</taxon>
        <taxon>Betaproteobacteria</taxon>
        <taxon>Burkholderiales</taxon>
        <taxon>Burkholderiaceae</taxon>
        <taxon>Burkholderia</taxon>
    </lineage>
</organism>
<keyword evidence="9" id="KW-1185">Reference proteome</keyword>
<dbReference type="PANTHER" id="PTHR43701:SF2">
    <property type="entry name" value="MEMBRANE TRANSPORTER PROTEIN YJNA-RELATED"/>
    <property type="match status" value="1"/>
</dbReference>
<reference evidence="7" key="2">
    <citation type="submission" date="2022-06" db="EMBL/GenBank/DDBJ databases">
        <title>Draft genome sequence of Burkholderia glumae strain GR20004 isolated from rice panicle showing bacterial panicle blight.</title>
        <authorList>
            <person name="Choi S.Y."/>
            <person name="Lee Y.H."/>
        </authorList>
    </citation>
    <scope>NUCLEOTIDE SEQUENCE</scope>
    <source>
        <strain evidence="7">GR20004</strain>
    </source>
</reference>
<sequence length="262" mass="26629">MSLPHIDLLYTASGLFVGFLVGMTGVGGGSLMTPILVLLFNVHPATAVGTDLLYAAATKATGTLVHGAKGSVDWRITGRLAAGSVPAAALTLWLLHAHGLGSTSTNRLIQIVLGGALLLTSVALMFRPQLAAFASRHALAPNPARTVALTVLTGIVLGVLVSLTSVGAGAIGVTVLLLLYPTLSTTRIVGSDIAHAVPLTLVAGMGHWLLGSVDWSMLVSLLLGSLPGIVAGSHLSTRAPERLLRNVLAATLVAVGLKLVAS</sequence>
<evidence type="ECO:0000256" key="5">
    <source>
        <dbReference type="RuleBase" id="RU363041"/>
    </source>
</evidence>
<dbReference type="RefSeq" id="WP_012734791.1">
    <property type="nucleotide sequence ID" value="NZ_CP021074.1"/>
</dbReference>